<dbReference type="InterPro" id="IPR042188">
    <property type="entry name" value="MmgE/PrpD_sf_2"/>
</dbReference>
<dbReference type="InterPro" id="IPR045337">
    <property type="entry name" value="MmgE_PrpD_C"/>
</dbReference>
<comment type="similarity">
    <text evidence="1">Belongs to the PrpD family.</text>
</comment>
<sequence>MIEEKLAAFADHSGNPGHAMDILRLSLLDWCAVGIAGGNEPVAHILRDQVLEEGGANQASLIGVDIKVPACSAALVNGAISHALDYDDTHFAHIGHPSVAIIPAALAVAQMVGCSGRELQEAALIGAEASIRMGVWLGRSHYQTGFHQTATAGAFGACLAACRLLSLSHDQTIHALGLVSTRASGLQSQFGTMGKSMNAGIAARNGVEAALLARRGFVSRATALDGPQGFGPTHQGEAQNAAWDGIGQNWLFERVEHKFHACCHGLHAMLEALPPRDGIALGDMDQIEITTHPRWLSVCNIEAPATDLEAKFSYRMTAAMRLLGHDTSLPGSFTDSLCGDGDIVSLREKVTVMGCDRLSEMQVRVVLRGADGSEQVLTHDLEAPLPYAEREARVSTKAAALIGAPRARALWQMICDEAAPNDIAAALTK</sequence>
<dbReference type="RefSeq" id="WP_223412929.1">
    <property type="nucleotide sequence ID" value="NZ_FWXB01000006.1"/>
</dbReference>
<feature type="domain" description="MmgE/PrpD N-terminal" evidence="2">
    <location>
        <begin position="16"/>
        <end position="236"/>
    </location>
</feature>
<dbReference type="InterPro" id="IPR036148">
    <property type="entry name" value="MmgE/PrpD_sf"/>
</dbReference>
<evidence type="ECO:0000259" key="2">
    <source>
        <dbReference type="Pfam" id="PF03972"/>
    </source>
</evidence>
<reference evidence="4 5" key="1">
    <citation type="submission" date="2017-03" db="EMBL/GenBank/DDBJ databases">
        <authorList>
            <person name="Afonso C.L."/>
            <person name="Miller P.J."/>
            <person name="Scott M.A."/>
            <person name="Spackman E."/>
            <person name="Goraichik I."/>
            <person name="Dimitrov K.M."/>
            <person name="Suarez D.L."/>
            <person name="Swayne D.E."/>
        </authorList>
    </citation>
    <scope>NUCLEOTIDE SEQUENCE [LARGE SCALE GENOMIC DNA]</scope>
    <source>
        <strain evidence="4 5">CECT 7745</strain>
    </source>
</reference>
<keyword evidence="5" id="KW-1185">Reference proteome</keyword>
<proteinExistence type="inferred from homology"/>
<feature type="domain" description="MmgE/PrpD C-terminal" evidence="3">
    <location>
        <begin position="260"/>
        <end position="362"/>
    </location>
</feature>
<dbReference type="Gene3D" id="1.10.4100.10">
    <property type="entry name" value="2-methylcitrate dehydratase PrpD"/>
    <property type="match status" value="1"/>
</dbReference>
<protein>
    <submittedName>
        <fullName evidence="4">2-methylcitrate dehydratase</fullName>
    </submittedName>
</protein>
<dbReference type="Pfam" id="PF19305">
    <property type="entry name" value="MmgE_PrpD_C"/>
    <property type="match status" value="1"/>
</dbReference>
<accession>A0A1X7BR52</accession>
<dbReference type="Pfam" id="PF03972">
    <property type="entry name" value="MmgE_PrpD_N"/>
    <property type="match status" value="1"/>
</dbReference>
<dbReference type="EMBL" id="FWXB01000006">
    <property type="protein sequence ID" value="SMC12112.1"/>
    <property type="molecule type" value="Genomic_DNA"/>
</dbReference>
<evidence type="ECO:0000313" key="5">
    <source>
        <dbReference type="Proteomes" id="UP000193224"/>
    </source>
</evidence>
<evidence type="ECO:0000256" key="1">
    <source>
        <dbReference type="ARBA" id="ARBA00006174"/>
    </source>
</evidence>
<dbReference type="GO" id="GO:0016829">
    <property type="term" value="F:lyase activity"/>
    <property type="evidence" value="ECO:0007669"/>
    <property type="project" value="InterPro"/>
</dbReference>
<dbReference type="PANTHER" id="PTHR16943:SF8">
    <property type="entry name" value="2-METHYLCITRATE DEHYDRATASE"/>
    <property type="match status" value="1"/>
</dbReference>
<dbReference type="Proteomes" id="UP000193224">
    <property type="component" value="Unassembled WGS sequence"/>
</dbReference>
<dbReference type="InterPro" id="IPR005656">
    <property type="entry name" value="MmgE_PrpD"/>
</dbReference>
<evidence type="ECO:0000313" key="4">
    <source>
        <dbReference type="EMBL" id="SMC12112.1"/>
    </source>
</evidence>
<dbReference type="InterPro" id="IPR042183">
    <property type="entry name" value="MmgE/PrpD_sf_1"/>
</dbReference>
<dbReference type="InterPro" id="IPR045336">
    <property type="entry name" value="MmgE_PrpD_N"/>
</dbReference>
<evidence type="ECO:0000259" key="3">
    <source>
        <dbReference type="Pfam" id="PF19305"/>
    </source>
</evidence>
<dbReference type="PANTHER" id="PTHR16943">
    <property type="entry name" value="2-METHYLCITRATE DEHYDRATASE-RELATED"/>
    <property type="match status" value="1"/>
</dbReference>
<gene>
    <name evidence="4" type="ORF">ROA7745_01935</name>
</gene>
<organism evidence="4 5">
    <name type="scientific">Roseovarius aestuarii</name>
    <dbReference type="NCBI Taxonomy" id="475083"/>
    <lineage>
        <taxon>Bacteria</taxon>
        <taxon>Pseudomonadati</taxon>
        <taxon>Pseudomonadota</taxon>
        <taxon>Alphaproteobacteria</taxon>
        <taxon>Rhodobacterales</taxon>
        <taxon>Roseobacteraceae</taxon>
        <taxon>Roseovarius</taxon>
    </lineage>
</organism>
<dbReference type="SUPFAM" id="SSF103378">
    <property type="entry name" value="2-methylcitrate dehydratase PrpD"/>
    <property type="match status" value="1"/>
</dbReference>
<dbReference type="Gene3D" id="3.30.1330.120">
    <property type="entry name" value="2-methylcitrate dehydratase PrpD"/>
    <property type="match status" value="1"/>
</dbReference>
<name>A0A1X7BR52_9RHOB</name>
<dbReference type="AlphaFoldDB" id="A0A1X7BR52"/>